<comment type="function">
    <text evidence="5">Involved in copper resistance.</text>
</comment>
<dbReference type="AlphaFoldDB" id="A0A290RYE7"/>
<evidence type="ECO:0000256" key="5">
    <source>
        <dbReference type="RuleBase" id="RU369037"/>
    </source>
</evidence>
<proteinExistence type="inferred from homology"/>
<name>A0A290RYE7_9GAMM</name>
<evidence type="ECO:0000256" key="6">
    <source>
        <dbReference type="SAM" id="SignalP"/>
    </source>
</evidence>
<dbReference type="PANTHER" id="PTHR34820:SF4">
    <property type="entry name" value="INNER MEMBRANE PROTEIN YEBZ"/>
    <property type="match status" value="1"/>
</dbReference>
<dbReference type="GO" id="GO:0005507">
    <property type="term" value="F:copper ion binding"/>
    <property type="evidence" value="ECO:0007669"/>
    <property type="project" value="UniProtKB-UniRule"/>
</dbReference>
<dbReference type="GO" id="GO:0006825">
    <property type="term" value="P:copper ion transport"/>
    <property type="evidence" value="ECO:0007669"/>
    <property type="project" value="InterPro"/>
</dbReference>
<evidence type="ECO:0000313" key="9">
    <source>
        <dbReference type="Proteomes" id="UP000016505"/>
    </source>
</evidence>
<reference evidence="8 9" key="1">
    <citation type="journal article" date="2012" name="J. Bacteriol.">
        <title>Genome sequences of type strains of seven species of the marine bacterium Pseudoalteromonas.</title>
        <authorList>
            <person name="Xie B.B."/>
            <person name="Shu Y.L."/>
            <person name="Qin Q.L."/>
            <person name="Rong J.C."/>
            <person name="Zhang X.Y."/>
            <person name="Chen X.L."/>
            <person name="Shi M."/>
            <person name="He H.L."/>
            <person name="Zhou B.C."/>
            <person name="Zhang Y.Z."/>
        </authorList>
    </citation>
    <scope>NUCLEOTIDE SEQUENCE [LARGE SCALE GENOMIC DNA]</scope>
    <source>
        <strain evidence="8 9">A 37-1-2</strain>
    </source>
</reference>
<keyword evidence="5" id="KW-0574">Periplasm</keyword>
<dbReference type="SUPFAM" id="SSF81296">
    <property type="entry name" value="E set domains"/>
    <property type="match status" value="1"/>
</dbReference>
<protein>
    <recommendedName>
        <fullName evidence="5">Copper resistance protein C</fullName>
    </recommendedName>
</protein>
<dbReference type="InterPro" id="IPR007348">
    <property type="entry name" value="CopC_dom"/>
</dbReference>
<evidence type="ECO:0000256" key="4">
    <source>
        <dbReference type="ARBA" id="ARBA00023008"/>
    </source>
</evidence>
<accession>A0A290RYE7</accession>
<evidence type="ECO:0000256" key="1">
    <source>
        <dbReference type="ARBA" id="ARBA00004196"/>
    </source>
</evidence>
<evidence type="ECO:0000259" key="7">
    <source>
        <dbReference type="Pfam" id="PF04234"/>
    </source>
</evidence>
<dbReference type="InterPro" id="IPR032694">
    <property type="entry name" value="CopC/D"/>
</dbReference>
<gene>
    <name evidence="8" type="primary">pcoC</name>
    <name evidence="8" type="ORF">PARC_a0495</name>
</gene>
<dbReference type="EMBL" id="CP011025">
    <property type="protein sequence ID" value="ATC85224.1"/>
    <property type="molecule type" value="Genomic_DNA"/>
</dbReference>
<dbReference type="OrthoDB" id="5568545at2"/>
<dbReference type="Gene3D" id="2.60.40.1220">
    <property type="match status" value="1"/>
</dbReference>
<evidence type="ECO:0000256" key="3">
    <source>
        <dbReference type="ARBA" id="ARBA00022729"/>
    </source>
</evidence>
<dbReference type="Pfam" id="PF04234">
    <property type="entry name" value="CopC"/>
    <property type="match status" value="1"/>
</dbReference>
<dbReference type="InterPro" id="IPR014755">
    <property type="entry name" value="Cu-Rt/internalin_Ig-like"/>
</dbReference>
<keyword evidence="2 5" id="KW-0479">Metal-binding</keyword>
<dbReference type="GO" id="GO:0030313">
    <property type="term" value="C:cell envelope"/>
    <property type="evidence" value="ECO:0007669"/>
    <property type="project" value="UniProtKB-SubCell"/>
</dbReference>
<dbReference type="InterPro" id="IPR014756">
    <property type="entry name" value="Ig_E-set"/>
</dbReference>
<keyword evidence="4 5" id="KW-0186">Copper</keyword>
<feature type="signal peptide" evidence="6">
    <location>
        <begin position="1"/>
        <end position="21"/>
    </location>
</feature>
<dbReference type="GO" id="GO:0046688">
    <property type="term" value="P:response to copper ion"/>
    <property type="evidence" value="ECO:0007669"/>
    <property type="project" value="UniProtKB-UniRule"/>
</dbReference>
<evidence type="ECO:0000256" key="2">
    <source>
        <dbReference type="ARBA" id="ARBA00022723"/>
    </source>
</evidence>
<feature type="chain" id="PRO_5012787174" description="Copper resistance protein C" evidence="6">
    <location>
        <begin position="22"/>
        <end position="135"/>
    </location>
</feature>
<feature type="domain" description="CopC" evidence="7">
    <location>
        <begin position="22"/>
        <end position="114"/>
    </location>
</feature>
<dbReference type="PANTHER" id="PTHR34820">
    <property type="entry name" value="INNER MEMBRANE PROTEIN YEBZ"/>
    <property type="match status" value="1"/>
</dbReference>
<keyword evidence="3 5" id="KW-0732">Signal</keyword>
<comment type="subcellular location">
    <subcellularLocation>
        <location evidence="1">Cell envelope</location>
    </subcellularLocation>
    <subcellularLocation>
        <location evidence="5">Periplasm</location>
    </subcellularLocation>
</comment>
<dbReference type="KEGG" id="part:PARC_a0495"/>
<organism evidence="8 9">
    <name type="scientific">Pseudoalteromonas arctica A 37-1-2</name>
    <dbReference type="NCBI Taxonomy" id="1117313"/>
    <lineage>
        <taxon>Bacteria</taxon>
        <taxon>Pseudomonadati</taxon>
        <taxon>Pseudomonadota</taxon>
        <taxon>Gammaproteobacteria</taxon>
        <taxon>Alteromonadales</taxon>
        <taxon>Pseudoalteromonadaceae</taxon>
        <taxon>Pseudoalteromonas</taxon>
    </lineage>
</organism>
<sequence length="135" mass="15034">MKFFNSAVAILGLVLTFSASAHISLKQSTPAQEAMLMKSPEQLSLTFGGEVRLAKVIIKDEKNKSINFDFKPSSTPSTDFSWSLPSLAQGTYTVKWTALGGDGHKMTDTFRFMVHKSESHKMMQEQSNTHSKHNH</sequence>
<evidence type="ECO:0000313" key="8">
    <source>
        <dbReference type="EMBL" id="ATC85224.1"/>
    </source>
</evidence>
<comment type="similarity">
    <text evidence="5">Belongs to the CopC family.</text>
</comment>
<dbReference type="GO" id="GO:0005886">
    <property type="term" value="C:plasma membrane"/>
    <property type="evidence" value="ECO:0007669"/>
    <property type="project" value="TreeGrafter"/>
</dbReference>
<dbReference type="RefSeq" id="WP_010554094.1">
    <property type="nucleotide sequence ID" value="NZ_CP011025.1"/>
</dbReference>
<dbReference type="GO" id="GO:0042597">
    <property type="term" value="C:periplasmic space"/>
    <property type="evidence" value="ECO:0007669"/>
    <property type="project" value="UniProtKB-SubCell"/>
</dbReference>
<dbReference type="Proteomes" id="UP000016505">
    <property type="component" value="Chromosome I"/>
</dbReference>